<dbReference type="AlphaFoldDB" id="A0A540WYG6"/>
<feature type="transmembrane region" description="Helical" evidence="2">
    <location>
        <begin position="239"/>
        <end position="261"/>
    </location>
</feature>
<protein>
    <submittedName>
        <fullName evidence="4">Threonine/serine exporter family protein</fullName>
    </submittedName>
</protein>
<feature type="domain" description="Threonine/serine exporter-like N-terminal" evidence="3">
    <location>
        <begin position="20"/>
        <end position="257"/>
    </location>
</feature>
<dbReference type="InterPro" id="IPR010619">
    <property type="entry name" value="ThrE-like_N"/>
</dbReference>
<reference evidence="4 5" key="1">
    <citation type="submission" date="2019-06" db="EMBL/GenBank/DDBJ databases">
        <authorList>
            <person name="Livingstone P."/>
            <person name="Whitworth D."/>
        </authorList>
    </citation>
    <scope>NUCLEOTIDE SEQUENCE [LARGE SCALE GENOMIC DNA]</scope>
    <source>
        <strain evidence="4 5">AM401</strain>
    </source>
</reference>
<feature type="transmembrane region" description="Helical" evidence="2">
    <location>
        <begin position="388"/>
        <end position="407"/>
    </location>
</feature>
<proteinExistence type="inferred from homology"/>
<organism evidence="4 5">
    <name type="scientific">Myxococcus llanfairpwllgwyngyllgogerychwyrndrobwllllantysiliogogogochensis</name>
    <dbReference type="NCBI Taxonomy" id="2590453"/>
    <lineage>
        <taxon>Bacteria</taxon>
        <taxon>Pseudomonadati</taxon>
        <taxon>Myxococcota</taxon>
        <taxon>Myxococcia</taxon>
        <taxon>Myxococcales</taxon>
        <taxon>Cystobacterineae</taxon>
        <taxon>Myxococcaceae</taxon>
        <taxon>Myxococcus</taxon>
    </lineage>
</organism>
<dbReference type="Pfam" id="PF06738">
    <property type="entry name" value="ThrE"/>
    <property type="match status" value="1"/>
</dbReference>
<evidence type="ECO:0000259" key="3">
    <source>
        <dbReference type="Pfam" id="PF06738"/>
    </source>
</evidence>
<keyword evidence="5" id="KW-1185">Reference proteome</keyword>
<comment type="caution">
    <text evidence="4">The sequence shown here is derived from an EMBL/GenBank/DDBJ whole genome shotgun (WGS) entry which is preliminary data.</text>
</comment>
<feature type="transmembrane region" description="Helical" evidence="2">
    <location>
        <begin position="276"/>
        <end position="295"/>
    </location>
</feature>
<feature type="transmembrane region" description="Helical" evidence="2">
    <location>
        <begin position="356"/>
        <end position="376"/>
    </location>
</feature>
<comment type="similarity">
    <text evidence="1">Belongs to the ThrE exporter (TC 2.A.79) family.</text>
</comment>
<evidence type="ECO:0000256" key="1">
    <source>
        <dbReference type="ARBA" id="ARBA00034125"/>
    </source>
</evidence>
<accession>A0A540WYG6</accession>
<evidence type="ECO:0000313" key="4">
    <source>
        <dbReference type="EMBL" id="TQF13990.1"/>
    </source>
</evidence>
<dbReference type="OrthoDB" id="5380521at2"/>
<dbReference type="PANTHER" id="PTHR31082">
    <property type="entry name" value="PHEROMONE-REGULATED MEMBRANE PROTEIN 10"/>
    <property type="match status" value="1"/>
</dbReference>
<keyword evidence="2" id="KW-1133">Transmembrane helix</keyword>
<gene>
    <name evidence="4" type="ORF">FJV41_20895</name>
</gene>
<name>A0A540WYG6_9BACT</name>
<feature type="transmembrane region" description="Helical" evidence="2">
    <location>
        <begin position="205"/>
        <end position="227"/>
    </location>
</feature>
<keyword evidence="2" id="KW-0812">Transmembrane</keyword>
<evidence type="ECO:0000256" key="2">
    <source>
        <dbReference type="SAM" id="Phobius"/>
    </source>
</evidence>
<evidence type="ECO:0000313" key="5">
    <source>
        <dbReference type="Proteomes" id="UP000315369"/>
    </source>
</evidence>
<dbReference type="InterPro" id="IPR051361">
    <property type="entry name" value="ThrE/Ser_Exporter"/>
</dbReference>
<keyword evidence="2" id="KW-0472">Membrane</keyword>
<dbReference type="GO" id="GO:0022857">
    <property type="term" value="F:transmembrane transporter activity"/>
    <property type="evidence" value="ECO:0007669"/>
    <property type="project" value="InterPro"/>
</dbReference>
<sequence length="430" mass="45860">MSEAPESGALLDEDATVALLLDLARALHLSYVPSFGVENRVKKAARAWGLEVEVFTLQTLALTEVRSGASRRVDFHRLPFNPHWNLTRAASLLLLSESIARGKRTVAEARAELDRIMASHQLHPEWLVYLAYGVYGAAVAARVGGGWWELVAALVVGVLAGGIHFGTLKSERMDLQKSFLAAFLGTLLAFGLTFVLPTFDAARALFGGVTLLVPAMVVTLGSAELVGESVEAGMSRLTYGLLRFLMLAVGIGAAGTLWRLFGPLPVQLHANALPEPVVLVIIAAGGLALTVCMSARRRDTPWIVGAVLLAWGVQELTKGVFGDNGSPLISAFVLGVAGQLYSRLPERLPSTIIMPGLLQLAPGFVGTRAILALLGVPGQGDDARVFQVLLVALQLVMGLLFAFMLGLSHDARARTEDARRAKPAESSRHV</sequence>
<dbReference type="RefSeq" id="WP_141644281.1">
    <property type="nucleotide sequence ID" value="NZ_VIFM01000081.1"/>
</dbReference>
<dbReference type="EMBL" id="VIFM01000081">
    <property type="protein sequence ID" value="TQF13990.1"/>
    <property type="molecule type" value="Genomic_DNA"/>
</dbReference>
<dbReference type="PANTHER" id="PTHR31082:SF4">
    <property type="entry name" value="PHEROMONE-REGULATED MEMBRANE PROTEIN 10"/>
    <property type="match status" value="1"/>
</dbReference>
<dbReference type="Proteomes" id="UP000315369">
    <property type="component" value="Unassembled WGS sequence"/>
</dbReference>
<feature type="transmembrane region" description="Helical" evidence="2">
    <location>
        <begin position="179"/>
        <end position="199"/>
    </location>
</feature>
<feature type="transmembrane region" description="Helical" evidence="2">
    <location>
        <begin position="150"/>
        <end position="167"/>
    </location>
</feature>